<feature type="compositionally biased region" description="Basic and acidic residues" evidence="1">
    <location>
        <begin position="99"/>
        <end position="109"/>
    </location>
</feature>
<dbReference type="AlphaFoldDB" id="A0A250WTJ5"/>
<gene>
    <name evidence="2" type="ORF">CEUSTIGMA_g1509.t1</name>
</gene>
<evidence type="ECO:0000256" key="1">
    <source>
        <dbReference type="SAM" id="MobiDB-lite"/>
    </source>
</evidence>
<evidence type="ECO:0000313" key="3">
    <source>
        <dbReference type="Proteomes" id="UP000232323"/>
    </source>
</evidence>
<reference evidence="2 3" key="1">
    <citation type="submission" date="2017-08" db="EMBL/GenBank/DDBJ databases">
        <title>Acidophilic green algal genome provides insights into adaptation to an acidic environment.</title>
        <authorList>
            <person name="Hirooka S."/>
            <person name="Hirose Y."/>
            <person name="Kanesaki Y."/>
            <person name="Higuchi S."/>
            <person name="Fujiwara T."/>
            <person name="Onuma R."/>
            <person name="Era A."/>
            <person name="Ohbayashi R."/>
            <person name="Uzuka A."/>
            <person name="Nozaki H."/>
            <person name="Yoshikawa H."/>
            <person name="Miyagishima S.Y."/>
        </authorList>
    </citation>
    <scope>NUCLEOTIDE SEQUENCE [LARGE SCALE GENOMIC DNA]</scope>
    <source>
        <strain evidence="2 3">NIES-2499</strain>
    </source>
</reference>
<sequence>MSLVQTIATGACTAMFVASVASSVSHPETRDPLVTTPLSVSVPIPTPTSTYNRSSSCSSTPLSQSVSYSTSSLLSASPAVFNYPASFSSSLGGMQLSDPLKKPDMKSRESSAWWKTRHENNV</sequence>
<organism evidence="2 3">
    <name type="scientific">Chlamydomonas eustigma</name>
    <dbReference type="NCBI Taxonomy" id="1157962"/>
    <lineage>
        <taxon>Eukaryota</taxon>
        <taxon>Viridiplantae</taxon>
        <taxon>Chlorophyta</taxon>
        <taxon>core chlorophytes</taxon>
        <taxon>Chlorophyceae</taxon>
        <taxon>CS clade</taxon>
        <taxon>Chlamydomonadales</taxon>
        <taxon>Chlamydomonadaceae</taxon>
        <taxon>Chlamydomonas</taxon>
    </lineage>
</organism>
<protein>
    <submittedName>
        <fullName evidence="2">Uncharacterized protein</fullName>
    </submittedName>
</protein>
<dbReference type="EMBL" id="BEGY01000005">
    <property type="protein sequence ID" value="GAX74059.1"/>
    <property type="molecule type" value="Genomic_DNA"/>
</dbReference>
<evidence type="ECO:0000313" key="2">
    <source>
        <dbReference type="EMBL" id="GAX74059.1"/>
    </source>
</evidence>
<name>A0A250WTJ5_9CHLO</name>
<dbReference type="Proteomes" id="UP000232323">
    <property type="component" value="Unassembled WGS sequence"/>
</dbReference>
<proteinExistence type="predicted"/>
<comment type="caution">
    <text evidence="2">The sequence shown here is derived from an EMBL/GenBank/DDBJ whole genome shotgun (WGS) entry which is preliminary data.</text>
</comment>
<keyword evidence="3" id="KW-1185">Reference proteome</keyword>
<accession>A0A250WTJ5</accession>
<feature type="region of interest" description="Disordered" evidence="1">
    <location>
        <begin position="94"/>
        <end position="122"/>
    </location>
</feature>